<dbReference type="Proteomes" id="UP000727993">
    <property type="component" value="Unassembled WGS sequence"/>
</dbReference>
<evidence type="ECO:0000313" key="3">
    <source>
        <dbReference type="Proteomes" id="UP000727993"/>
    </source>
</evidence>
<accession>A0A936NCR4</accession>
<feature type="transmembrane region" description="Helical" evidence="1">
    <location>
        <begin position="201"/>
        <end position="221"/>
    </location>
</feature>
<feature type="transmembrane region" description="Helical" evidence="1">
    <location>
        <begin position="407"/>
        <end position="428"/>
    </location>
</feature>
<keyword evidence="1" id="KW-1133">Transmembrane helix</keyword>
<feature type="transmembrane region" description="Helical" evidence="1">
    <location>
        <begin position="125"/>
        <end position="146"/>
    </location>
</feature>
<feature type="transmembrane region" description="Helical" evidence="1">
    <location>
        <begin position="99"/>
        <end position="118"/>
    </location>
</feature>
<evidence type="ECO:0000256" key="1">
    <source>
        <dbReference type="SAM" id="Phobius"/>
    </source>
</evidence>
<gene>
    <name evidence="2" type="ORF">IPN02_10825</name>
</gene>
<feature type="transmembrane region" description="Helical" evidence="1">
    <location>
        <begin position="382"/>
        <end position="400"/>
    </location>
</feature>
<organism evidence="2 3">
    <name type="scientific">Candidatus Neomicrothrix subdominans</name>
    <dbReference type="NCBI Taxonomy" id="2954438"/>
    <lineage>
        <taxon>Bacteria</taxon>
        <taxon>Bacillati</taxon>
        <taxon>Actinomycetota</taxon>
        <taxon>Acidimicrobiia</taxon>
        <taxon>Acidimicrobiales</taxon>
        <taxon>Microthrixaceae</taxon>
        <taxon>Candidatus Neomicrothrix</taxon>
    </lineage>
</organism>
<feature type="transmembrane region" description="Helical" evidence="1">
    <location>
        <begin position="434"/>
        <end position="450"/>
    </location>
</feature>
<sequence>MRKILEWAVLIIAVCRLIGVRWTPVVTNDSLGYLKRASSPLSTGFVAEGYRQLAYPVWLWCIDQISNLFGIDRLFAIVLCQRLLLLVALVLAWRVLRLWAAPALWFVTSTNIVFWTNFVLNESILLSLGILVAVAVIAGATSQVPLRSVPVSRHPERWLVAAIVVVMFATALKLQYVLLGLPVVALFFVLAQHRQVNVRRVLAVGVGVGVLLSIMVVGQVVENSREYDEATPLAEQQYAHWWGAYYSVFTLTPFDRVPESALEFRKDFNYYPQLRRIEPDPHKRKKIVEERIDRLFRAAGTTRRAQQGLSFFGGLAGGRHADLANLRNRVGAGQDPVAQNWLGSASGAAAVLEQVNDSHETVDWSPPSVVTATQWPLRDSKWVYSLLAVGALAGCMYGLTLRGRERWIGPASVLATVGVAALLSTGYIDIQRYLLPYVLSNLFTASWIFGRSMGTDGDQLRPSGATPHG</sequence>
<proteinExistence type="predicted"/>
<dbReference type="EMBL" id="JADJZA010000007">
    <property type="protein sequence ID" value="MBK9297301.1"/>
    <property type="molecule type" value="Genomic_DNA"/>
</dbReference>
<comment type="caution">
    <text evidence="2">The sequence shown here is derived from an EMBL/GenBank/DDBJ whole genome shotgun (WGS) entry which is preliminary data.</text>
</comment>
<feature type="transmembrane region" description="Helical" evidence="1">
    <location>
        <begin position="158"/>
        <end position="189"/>
    </location>
</feature>
<dbReference type="AlphaFoldDB" id="A0A936NCR4"/>
<keyword evidence="1" id="KW-0812">Transmembrane</keyword>
<keyword evidence="1" id="KW-0472">Membrane</keyword>
<reference evidence="2 3" key="1">
    <citation type="submission" date="2020-10" db="EMBL/GenBank/DDBJ databases">
        <title>Connecting structure to function with the recovery of over 1000 high-quality activated sludge metagenome-assembled genomes encoding full-length rRNA genes using long-read sequencing.</title>
        <authorList>
            <person name="Singleton C.M."/>
            <person name="Petriglieri F."/>
            <person name="Kristensen J.M."/>
            <person name="Kirkegaard R.H."/>
            <person name="Michaelsen T.Y."/>
            <person name="Andersen M.H."/>
            <person name="Karst S.M."/>
            <person name="Dueholm M.S."/>
            <person name="Nielsen P.H."/>
            <person name="Albertsen M."/>
        </authorList>
    </citation>
    <scope>NUCLEOTIDE SEQUENCE [LARGE SCALE GENOMIC DNA]</scope>
    <source>
        <strain evidence="2">Lyne_18-Q3-R50-59_MAXAC.006</strain>
    </source>
</reference>
<name>A0A936NCR4_9ACTN</name>
<protein>
    <submittedName>
        <fullName evidence="2">Uncharacterized protein</fullName>
    </submittedName>
</protein>
<feature type="transmembrane region" description="Helical" evidence="1">
    <location>
        <begin position="74"/>
        <end position="93"/>
    </location>
</feature>
<evidence type="ECO:0000313" key="2">
    <source>
        <dbReference type="EMBL" id="MBK9297301.1"/>
    </source>
</evidence>